<feature type="region of interest" description="Disordered" evidence="6">
    <location>
        <begin position="65"/>
        <end position="109"/>
    </location>
</feature>
<evidence type="ECO:0000256" key="3">
    <source>
        <dbReference type="ARBA" id="ARBA00022833"/>
    </source>
</evidence>
<sequence>VTELSSVESSSLIETTNLVSYSRTSKETSELCQVLPSAVQPSPTTTNRNNFYADNKLQAATSNISNQKSKATNSLPINSSNSGNTSNLFQSIKPKYKPPVPPKPKKGSINNHYQLDLERQVDQLTELLVKSMESAEAVDFFGMCHKCGDKVIGEGNGCEAMQKVYHDKPFCEQDYLDTLEKCCVCNKAITNRILRATGKAYHPDCFRCEVCNKVLDNVPFTVSTDGKIHCIEDFHKKFAPKCSVCLGPIVPEPDKQETVRVVALDRSFHVDCYRCEDCSLLLSSEADGHGCYPLDGHILCRQCNIKRAQTASS</sequence>
<feature type="domain" description="LIM zinc-binding" evidence="7">
    <location>
        <begin position="241"/>
        <end position="310"/>
    </location>
</feature>
<dbReference type="InterPro" id="IPR001781">
    <property type="entry name" value="Znf_LIM"/>
</dbReference>
<comment type="caution">
    <text evidence="8">The sequence shown here is derived from an EMBL/GenBank/DDBJ whole genome shotgun (WGS) entry which is preliminary data.</text>
</comment>
<dbReference type="PANTHER" id="PTHR24207">
    <property type="entry name" value="ZYX102 PROTEIN"/>
    <property type="match status" value="1"/>
</dbReference>
<dbReference type="SUPFAM" id="SSF57716">
    <property type="entry name" value="Glucocorticoid receptor-like (DNA-binding domain)"/>
    <property type="match status" value="3"/>
</dbReference>
<dbReference type="PROSITE" id="PS50023">
    <property type="entry name" value="LIM_DOMAIN_2"/>
    <property type="match status" value="2"/>
</dbReference>
<accession>A0ABQ7S5U0</accession>
<evidence type="ECO:0000259" key="7">
    <source>
        <dbReference type="PROSITE" id="PS50023"/>
    </source>
</evidence>
<dbReference type="Pfam" id="PF00412">
    <property type="entry name" value="LIM"/>
    <property type="match status" value="2"/>
</dbReference>
<evidence type="ECO:0000313" key="8">
    <source>
        <dbReference type="EMBL" id="KAG9508788.1"/>
    </source>
</evidence>
<keyword evidence="3 5" id="KW-0862">Zinc</keyword>
<feature type="non-terminal residue" evidence="8">
    <location>
        <position position="1"/>
    </location>
</feature>
<gene>
    <name evidence="8" type="primary">LPP</name>
    <name evidence="8" type="ORF">GZH46_02711</name>
</gene>
<keyword evidence="1 5" id="KW-0479">Metal-binding</keyword>
<evidence type="ECO:0000313" key="9">
    <source>
        <dbReference type="Proteomes" id="UP000825002"/>
    </source>
</evidence>
<dbReference type="Proteomes" id="UP000825002">
    <property type="component" value="Unassembled WGS sequence"/>
</dbReference>
<dbReference type="CDD" id="cd09357">
    <property type="entry name" value="LIM3_Zyxin_like"/>
    <property type="match status" value="1"/>
</dbReference>
<dbReference type="Gene3D" id="2.10.110.10">
    <property type="entry name" value="Cysteine Rich Protein"/>
    <property type="match status" value="2"/>
</dbReference>
<keyword evidence="9" id="KW-1185">Reference proteome</keyword>
<evidence type="ECO:0000256" key="2">
    <source>
        <dbReference type="ARBA" id="ARBA00022737"/>
    </source>
</evidence>
<evidence type="ECO:0000256" key="4">
    <source>
        <dbReference type="ARBA" id="ARBA00023038"/>
    </source>
</evidence>
<feature type="compositionally biased region" description="Polar residues" evidence="6">
    <location>
        <begin position="65"/>
        <end position="90"/>
    </location>
</feature>
<dbReference type="EMBL" id="JAIFTH010000973">
    <property type="protein sequence ID" value="KAG9508788.1"/>
    <property type="molecule type" value="Genomic_DNA"/>
</dbReference>
<proteinExistence type="predicted"/>
<feature type="domain" description="LIM zinc-binding" evidence="7">
    <location>
        <begin position="180"/>
        <end position="240"/>
    </location>
</feature>
<evidence type="ECO:0000256" key="6">
    <source>
        <dbReference type="SAM" id="MobiDB-lite"/>
    </source>
</evidence>
<dbReference type="PANTHER" id="PTHR24207:SF2">
    <property type="entry name" value="ZYX102 PROTEIN"/>
    <property type="match status" value="1"/>
</dbReference>
<dbReference type="PROSITE" id="PS00478">
    <property type="entry name" value="LIM_DOMAIN_1"/>
    <property type="match status" value="1"/>
</dbReference>
<dbReference type="SMART" id="SM00132">
    <property type="entry name" value="LIM"/>
    <property type="match status" value="2"/>
</dbReference>
<protein>
    <submittedName>
        <fullName evidence="8">Lipoma-preferred partner-like protein</fullName>
    </submittedName>
</protein>
<keyword evidence="2" id="KW-0677">Repeat</keyword>
<name>A0ABQ7S5U0_9ACAR</name>
<organism evidence="8 9">
    <name type="scientific">Fragariocoptes setiger</name>
    <dbReference type="NCBI Taxonomy" id="1670756"/>
    <lineage>
        <taxon>Eukaryota</taxon>
        <taxon>Metazoa</taxon>
        <taxon>Ecdysozoa</taxon>
        <taxon>Arthropoda</taxon>
        <taxon>Chelicerata</taxon>
        <taxon>Arachnida</taxon>
        <taxon>Acari</taxon>
        <taxon>Acariformes</taxon>
        <taxon>Trombidiformes</taxon>
        <taxon>Prostigmata</taxon>
        <taxon>Eupodina</taxon>
        <taxon>Eriophyoidea</taxon>
        <taxon>Phytoptidae</taxon>
        <taxon>Fragariocoptes</taxon>
    </lineage>
</organism>
<keyword evidence="4 5" id="KW-0440">LIM domain</keyword>
<reference evidence="8 9" key="1">
    <citation type="submission" date="2020-10" db="EMBL/GenBank/DDBJ databases">
        <authorList>
            <person name="Klimov P.B."/>
            <person name="Dyachkov S.M."/>
            <person name="Chetverikov P.E."/>
        </authorList>
    </citation>
    <scope>NUCLEOTIDE SEQUENCE [LARGE SCALE GENOMIC DNA]</scope>
    <source>
        <strain evidence="8">BMOC 18-1129-001#AD2665</strain>
        <tissue evidence="8">Entire mites</tissue>
    </source>
</reference>
<evidence type="ECO:0000256" key="1">
    <source>
        <dbReference type="ARBA" id="ARBA00022723"/>
    </source>
</evidence>
<evidence type="ECO:0000256" key="5">
    <source>
        <dbReference type="PROSITE-ProRule" id="PRU00125"/>
    </source>
</evidence>